<sequence>MATQVQTLTNGAKNRVEGYTSGILSSIEGYGSKAATWAQDLLDRFFPPEQRAALLAKLQDFMLANPKLSTFLGMNIALTGVPLGLFILFSLTVAIFALVVGILIGLLGAALFTITCVGIALSIVFPVLFFTTMTACFLFLWGLAGYYILKWLNGSSDTSGEGKPLLESGSIGESLNNLTGGRLTGFMDQAKSEKAKGDITGFSDEHTKPKPTPQSTKEEKPAGQTNGSAQPKQPQKQQSVGVSNITSSPAPSVQKATKATGVEKVSKSGTNTAGVVKGGLTGATGLT</sequence>
<evidence type="ECO:0000313" key="2">
    <source>
        <dbReference type="Proteomes" id="UP001281147"/>
    </source>
</evidence>
<comment type="caution">
    <text evidence="1">The sequence shown here is derived from an EMBL/GenBank/DDBJ whole genome shotgun (WGS) entry which is preliminary data.</text>
</comment>
<protein>
    <submittedName>
        <fullName evidence="1">Uncharacterized protein</fullName>
    </submittedName>
</protein>
<organism evidence="1 2">
    <name type="scientific">Vermiconidia calcicola</name>
    <dbReference type="NCBI Taxonomy" id="1690605"/>
    <lineage>
        <taxon>Eukaryota</taxon>
        <taxon>Fungi</taxon>
        <taxon>Dikarya</taxon>
        <taxon>Ascomycota</taxon>
        <taxon>Pezizomycotina</taxon>
        <taxon>Dothideomycetes</taxon>
        <taxon>Dothideomycetidae</taxon>
        <taxon>Mycosphaerellales</taxon>
        <taxon>Extremaceae</taxon>
        <taxon>Vermiconidia</taxon>
    </lineage>
</organism>
<gene>
    <name evidence="1" type="ORF">LTR37_010225</name>
</gene>
<reference evidence="1" key="1">
    <citation type="submission" date="2023-07" db="EMBL/GenBank/DDBJ databases">
        <title>Black Yeasts Isolated from many extreme environments.</title>
        <authorList>
            <person name="Coleine C."/>
            <person name="Stajich J.E."/>
            <person name="Selbmann L."/>
        </authorList>
    </citation>
    <scope>NUCLEOTIDE SEQUENCE</scope>
    <source>
        <strain evidence="1">CCFEE 5714</strain>
    </source>
</reference>
<proteinExistence type="predicted"/>
<keyword evidence="2" id="KW-1185">Reference proteome</keyword>
<evidence type="ECO:0000313" key="1">
    <source>
        <dbReference type="EMBL" id="KAK3710598.1"/>
    </source>
</evidence>
<name>A0ACC3N6V3_9PEZI</name>
<dbReference type="Proteomes" id="UP001281147">
    <property type="component" value="Unassembled WGS sequence"/>
</dbReference>
<accession>A0ACC3N6V3</accession>
<dbReference type="EMBL" id="JAUTXU010000083">
    <property type="protein sequence ID" value="KAK3710598.1"/>
    <property type="molecule type" value="Genomic_DNA"/>
</dbReference>